<reference evidence="3 4" key="1">
    <citation type="submission" date="2019-03" db="EMBL/GenBank/DDBJ databases">
        <title>Genomic Encyclopedia of Type Strains, Phase IV (KMG-IV): sequencing the most valuable type-strain genomes for metagenomic binning, comparative biology and taxonomic classification.</title>
        <authorList>
            <person name="Goeker M."/>
        </authorList>
    </citation>
    <scope>NUCLEOTIDE SEQUENCE [LARGE SCALE GENOMIC DNA]</scope>
    <source>
        <strain evidence="3 4">DSM 11901</strain>
    </source>
</reference>
<dbReference type="InterPro" id="IPR005000">
    <property type="entry name" value="Aldolase/citrate-lyase_domain"/>
</dbReference>
<sequence>MSTLTTIHPRHALFGAEAATHHLPVCDHYAGVEARMRKSLALQAEMAETAGRAVFDVTLDLEDGAPVGGEHEHALLVAELLDSPANAWGRVGVRVHDVGHKRFEDDLDTLIGRVGAKLAYIMVPKLAGVDDTRRAIDAIKAARVKHGVSHVIPVHGLIETLSGLRDVAQIAALPGLESLSFGLMDFVSAHRGAIPALAMGAQGQFAHPLVLRAKMEIAEACHAAGITPSHCVVTEFKDTRALSKAAERASRELGYTRMWSIHPDQIPVIIDAFAPVTAEVDDAVEILSAAQAAHWAPTSYHGVLHDRASYRHYWFVLERAWLTGQPLPAEIRQAFFG</sequence>
<keyword evidence="1" id="KW-0479">Metal-binding</keyword>
<dbReference type="Proteomes" id="UP000294593">
    <property type="component" value="Unassembled WGS sequence"/>
</dbReference>
<organism evidence="3 4">
    <name type="scientific">Aquabacterium commune</name>
    <dbReference type="NCBI Taxonomy" id="70586"/>
    <lineage>
        <taxon>Bacteria</taxon>
        <taxon>Pseudomonadati</taxon>
        <taxon>Pseudomonadota</taxon>
        <taxon>Betaproteobacteria</taxon>
        <taxon>Burkholderiales</taxon>
        <taxon>Aquabacterium</taxon>
    </lineage>
</organism>
<dbReference type="Gene3D" id="6.10.140.960">
    <property type="match status" value="1"/>
</dbReference>
<dbReference type="InterPro" id="IPR040186">
    <property type="entry name" value="Citramalyl-CoA_lyase"/>
</dbReference>
<evidence type="ECO:0000256" key="1">
    <source>
        <dbReference type="ARBA" id="ARBA00022723"/>
    </source>
</evidence>
<dbReference type="GO" id="GO:0106064">
    <property type="term" value="P:regulation of cobalamin metabolic process"/>
    <property type="evidence" value="ECO:0007669"/>
    <property type="project" value="TreeGrafter"/>
</dbReference>
<dbReference type="GO" id="GO:0046872">
    <property type="term" value="F:metal ion binding"/>
    <property type="evidence" value="ECO:0007669"/>
    <property type="project" value="UniProtKB-KW"/>
</dbReference>
<dbReference type="SUPFAM" id="SSF51621">
    <property type="entry name" value="Phosphoenolpyruvate/pyruvate domain"/>
    <property type="match status" value="1"/>
</dbReference>
<comment type="caution">
    <text evidence="3">The sequence shown here is derived from an EMBL/GenBank/DDBJ whole genome shotgun (WGS) entry which is preliminary data.</text>
</comment>
<dbReference type="InterPro" id="IPR015813">
    <property type="entry name" value="Pyrv/PenolPyrv_kinase-like_dom"/>
</dbReference>
<dbReference type="PANTHER" id="PTHR11105:SF0">
    <property type="entry name" value="CITRAMALYL-COA LYASE, MITOCHONDRIAL"/>
    <property type="match status" value="1"/>
</dbReference>
<feature type="domain" description="HpcH/HpaI aldolase/citrate lyase" evidence="2">
    <location>
        <begin position="43"/>
        <end position="263"/>
    </location>
</feature>
<dbReference type="InterPro" id="IPR040442">
    <property type="entry name" value="Pyrv_kinase-like_dom_sf"/>
</dbReference>
<dbReference type="Pfam" id="PF03328">
    <property type="entry name" value="HpcH_HpaI"/>
    <property type="match status" value="1"/>
</dbReference>
<evidence type="ECO:0000313" key="4">
    <source>
        <dbReference type="Proteomes" id="UP000294593"/>
    </source>
</evidence>
<dbReference type="PANTHER" id="PTHR11105">
    <property type="entry name" value="CITRATE LYASE SUBUNIT BETA-RELATED"/>
    <property type="match status" value="1"/>
</dbReference>
<dbReference type="RefSeq" id="WP_133605783.1">
    <property type="nucleotide sequence ID" value="NZ_SNXW01000001.1"/>
</dbReference>
<keyword evidence="4" id="KW-1185">Reference proteome</keyword>
<keyword evidence="3" id="KW-0456">Lyase</keyword>
<dbReference type="OrthoDB" id="8481499at2"/>
<dbReference type="GO" id="GO:0047777">
    <property type="term" value="F:(S)-citramalyl-CoA lyase activity"/>
    <property type="evidence" value="ECO:0007669"/>
    <property type="project" value="TreeGrafter"/>
</dbReference>
<name>A0A4R6RNH9_9BURK</name>
<protein>
    <submittedName>
        <fullName evidence="3">Citrate lyase subunit beta/citryl-CoA lyase</fullName>
    </submittedName>
</protein>
<evidence type="ECO:0000313" key="3">
    <source>
        <dbReference type="EMBL" id="TDP88132.1"/>
    </source>
</evidence>
<gene>
    <name evidence="3" type="ORF">EV672_101276</name>
</gene>
<dbReference type="Gene3D" id="3.20.20.60">
    <property type="entry name" value="Phosphoenolpyruvate-binding domains"/>
    <property type="match status" value="1"/>
</dbReference>
<dbReference type="AlphaFoldDB" id="A0A4R6RNH9"/>
<dbReference type="EMBL" id="SNXW01000001">
    <property type="protein sequence ID" value="TDP88132.1"/>
    <property type="molecule type" value="Genomic_DNA"/>
</dbReference>
<accession>A0A4R6RNH9</accession>
<proteinExistence type="predicted"/>
<evidence type="ECO:0000259" key="2">
    <source>
        <dbReference type="Pfam" id="PF03328"/>
    </source>
</evidence>